<dbReference type="Pfam" id="PF13360">
    <property type="entry name" value="PQQ_2"/>
    <property type="match status" value="1"/>
</dbReference>
<evidence type="ECO:0000256" key="4">
    <source>
        <dbReference type="HAMAP-Rule" id="MF_00923"/>
    </source>
</evidence>
<evidence type="ECO:0000313" key="7">
    <source>
        <dbReference type="EMBL" id="EXI81129.1"/>
    </source>
</evidence>
<evidence type="ECO:0000256" key="3">
    <source>
        <dbReference type="ARBA" id="ARBA00023237"/>
    </source>
</evidence>
<comment type="subunit">
    <text evidence="4">Part of the Bam complex.</text>
</comment>
<dbReference type="GO" id="GO:0043165">
    <property type="term" value="P:Gram-negative-bacterium-type cell outer membrane assembly"/>
    <property type="evidence" value="ECO:0007669"/>
    <property type="project" value="UniProtKB-UniRule"/>
</dbReference>
<feature type="signal peptide" evidence="5">
    <location>
        <begin position="1"/>
        <end position="19"/>
    </location>
</feature>
<comment type="similarity">
    <text evidence="4">Belongs to the BamB family.</text>
</comment>
<organism evidence="7 8">
    <name type="scientific">Candidatus Accumulibacter appositus</name>
    <dbReference type="NCBI Taxonomy" id="1454003"/>
    <lineage>
        <taxon>Bacteria</taxon>
        <taxon>Pseudomonadati</taxon>
        <taxon>Pseudomonadota</taxon>
        <taxon>Betaproteobacteria</taxon>
        <taxon>Candidatus Accumulibacter</taxon>
    </lineage>
</organism>
<dbReference type="HAMAP" id="MF_00923">
    <property type="entry name" value="OM_assembly_BamB"/>
    <property type="match status" value="1"/>
</dbReference>
<accession>A0A011QQG1</accession>
<evidence type="ECO:0000259" key="6">
    <source>
        <dbReference type="Pfam" id="PF13360"/>
    </source>
</evidence>
<gene>
    <name evidence="4 7" type="primary">bamB</name>
    <name evidence="7" type="ORF">AW10_01329</name>
</gene>
<feature type="chain" id="PRO_5008979174" description="Outer membrane protein assembly factor BamB" evidence="5">
    <location>
        <begin position="20"/>
        <end position="383"/>
    </location>
</feature>
<dbReference type="PROSITE" id="PS51257">
    <property type="entry name" value="PROKAR_LIPOPROTEIN"/>
    <property type="match status" value="1"/>
</dbReference>
<comment type="function">
    <text evidence="4">Part of the outer membrane protein assembly complex, which is involved in assembly and insertion of beta-barrel proteins into the outer membrane.</text>
</comment>
<dbReference type="InterPro" id="IPR017687">
    <property type="entry name" value="BamB"/>
</dbReference>
<dbReference type="Gene3D" id="2.130.10.10">
    <property type="entry name" value="YVTN repeat-like/Quinoprotein amine dehydrogenase"/>
    <property type="match status" value="1"/>
</dbReference>
<protein>
    <recommendedName>
        <fullName evidence="4">Outer membrane protein assembly factor BamB</fullName>
    </recommendedName>
</protein>
<dbReference type="GO" id="GO:0009279">
    <property type="term" value="C:cell outer membrane"/>
    <property type="evidence" value="ECO:0007669"/>
    <property type="project" value="UniProtKB-SubCell"/>
</dbReference>
<comment type="subcellular location">
    <subcellularLocation>
        <location evidence="4">Cell outer membrane</location>
        <topology evidence="4">Lipid-anchor</topology>
    </subcellularLocation>
</comment>
<dbReference type="Proteomes" id="UP000021816">
    <property type="component" value="Unassembled WGS sequence"/>
</dbReference>
<dbReference type="STRING" id="1454003.AW10_01329"/>
<name>A0A011QQG1_9PROT</name>
<dbReference type="PANTHER" id="PTHR34512">
    <property type="entry name" value="CELL SURFACE PROTEIN"/>
    <property type="match status" value="1"/>
</dbReference>
<dbReference type="InterPro" id="IPR018391">
    <property type="entry name" value="PQQ_b-propeller_rpt"/>
</dbReference>
<keyword evidence="2 4" id="KW-0472">Membrane</keyword>
<dbReference type="GO" id="GO:0051205">
    <property type="term" value="P:protein insertion into membrane"/>
    <property type="evidence" value="ECO:0007669"/>
    <property type="project" value="UniProtKB-UniRule"/>
</dbReference>
<sequence length="383" mass="40153" precursor="true">MRRFLVAAALAALMPFLLAGCSSLDALNPFASSGPKMAELQPIQATAQARVVWQENVGKGEPYAFIPAVVGSTVYAAARDGTIVRFDDGRPVWRIKAEKALSGGVGADQRLLAVGTAKGEVLAFDAADGKLLWAAKASSEVLAPPAVAGGLVIVRSGDHRLTAYDVADGTRKWIYQRPTPPLSVRVMAAPVVVEKYVFVGFPGGKLIAVNADNGAPLWEGTVALPKGATELDRIADISSLPVIDGRMICAVAFQGRISCFDLGTGNLMWGRDISSSAGLSIDSRYVYVSDDQGAVHALDKATGSSIWKQDQLFLRQLTAPLASDGLVAVADVQGVVHLLSRDDGSFAARLSTDGSPVRAPLQKLANELLLQTSGGGIYAIGVQ</sequence>
<dbReference type="NCBIfam" id="TIGR03300">
    <property type="entry name" value="assembly_YfgL"/>
    <property type="match status" value="1"/>
</dbReference>
<keyword evidence="3 4" id="KW-0998">Cell outer membrane</keyword>
<dbReference type="InterPro" id="IPR011047">
    <property type="entry name" value="Quinoprotein_ADH-like_sf"/>
</dbReference>
<keyword evidence="4" id="KW-0449">Lipoprotein</keyword>
<proteinExistence type="inferred from homology"/>
<evidence type="ECO:0000256" key="2">
    <source>
        <dbReference type="ARBA" id="ARBA00023136"/>
    </source>
</evidence>
<keyword evidence="1 4" id="KW-0732">Signal</keyword>
<dbReference type="EMBL" id="JEMX01000026">
    <property type="protein sequence ID" value="EXI81129.1"/>
    <property type="molecule type" value="Genomic_DNA"/>
</dbReference>
<dbReference type="PATRIC" id="fig|1454003.3.peg.1367"/>
<dbReference type="SMART" id="SM00564">
    <property type="entry name" value="PQQ"/>
    <property type="match status" value="7"/>
</dbReference>
<comment type="caution">
    <text evidence="7">The sequence shown here is derived from an EMBL/GenBank/DDBJ whole genome shotgun (WGS) entry which is preliminary data.</text>
</comment>
<reference evidence="7 8" key="1">
    <citation type="submission" date="2014-02" db="EMBL/GenBank/DDBJ databases">
        <title>Expanding our view of genomic diversity in Candidatus Accumulibacter clades.</title>
        <authorList>
            <person name="Skennerton C.T."/>
            <person name="Barr J.J."/>
            <person name="Slater F.R."/>
            <person name="Bond P.L."/>
            <person name="Tyson G.W."/>
        </authorList>
    </citation>
    <scope>NUCLEOTIDE SEQUENCE [LARGE SCALE GENOMIC DNA]</scope>
    <source>
        <strain evidence="8">BA-92</strain>
    </source>
</reference>
<dbReference type="SUPFAM" id="SSF50998">
    <property type="entry name" value="Quinoprotein alcohol dehydrogenase-like"/>
    <property type="match status" value="1"/>
</dbReference>
<keyword evidence="4" id="KW-0564">Palmitate</keyword>
<dbReference type="PANTHER" id="PTHR34512:SF30">
    <property type="entry name" value="OUTER MEMBRANE PROTEIN ASSEMBLY FACTOR BAMB"/>
    <property type="match status" value="1"/>
</dbReference>
<dbReference type="InterPro" id="IPR002372">
    <property type="entry name" value="PQQ_rpt_dom"/>
</dbReference>
<evidence type="ECO:0000256" key="1">
    <source>
        <dbReference type="ARBA" id="ARBA00022729"/>
    </source>
</evidence>
<evidence type="ECO:0000313" key="8">
    <source>
        <dbReference type="Proteomes" id="UP000021816"/>
    </source>
</evidence>
<dbReference type="AlphaFoldDB" id="A0A011QQG1"/>
<evidence type="ECO:0000256" key="5">
    <source>
        <dbReference type="SAM" id="SignalP"/>
    </source>
</evidence>
<dbReference type="InterPro" id="IPR015943">
    <property type="entry name" value="WD40/YVTN_repeat-like_dom_sf"/>
</dbReference>
<feature type="domain" description="Pyrrolo-quinoline quinone repeat" evidence="6">
    <location>
        <begin position="79"/>
        <end position="309"/>
    </location>
</feature>